<reference evidence="3 4" key="1">
    <citation type="submission" date="2017-09" db="EMBL/GenBank/DDBJ databases">
        <title>WGS assembly of Aquilegia coerulea Goldsmith.</title>
        <authorList>
            <person name="Hodges S."/>
            <person name="Kramer E."/>
            <person name="Nordborg M."/>
            <person name="Tomkins J."/>
            <person name="Borevitz J."/>
            <person name="Derieg N."/>
            <person name="Yan J."/>
            <person name="Mihaltcheva S."/>
            <person name="Hayes R.D."/>
            <person name="Rokhsar D."/>
        </authorList>
    </citation>
    <scope>NUCLEOTIDE SEQUENCE [LARGE SCALE GENOMIC DNA]</scope>
    <source>
        <strain evidence="4">cv. Goldsmith</strain>
    </source>
</reference>
<sequence>MQQKTNNGMHQACAACKHQRKKCAETCVLAPFFPSEKTPQFQAVHKVFGVSNVSKIIKGLKTHDEREKAIDTLVWEAQWRQRDPVLGCYGAYKKISDELKIFKNQHITAPTYSDAMLYKTGLIGWTNNNVPGAEINFNNPNYIDNNGNFPMESIPFSYAQGQNNGVQERDTVPVSICSGNSMSCLSQQFYHNPDQYARMNGKIDKAT</sequence>
<dbReference type="InterPro" id="IPR004883">
    <property type="entry name" value="LOB"/>
</dbReference>
<dbReference type="PROSITE" id="PS50891">
    <property type="entry name" value="LOB"/>
    <property type="match status" value="1"/>
</dbReference>
<dbReference type="AlphaFoldDB" id="A0A2G5CV04"/>
<protein>
    <recommendedName>
        <fullName evidence="2">LOB domain-containing protein</fullName>
    </recommendedName>
</protein>
<dbReference type="STRING" id="218851.A0A2G5CV04"/>
<evidence type="ECO:0000313" key="3">
    <source>
        <dbReference type="EMBL" id="PIA35040.1"/>
    </source>
</evidence>
<evidence type="ECO:0000313" key="4">
    <source>
        <dbReference type="Proteomes" id="UP000230069"/>
    </source>
</evidence>
<dbReference type="Pfam" id="PF03195">
    <property type="entry name" value="LOB"/>
    <property type="match status" value="1"/>
</dbReference>
<evidence type="ECO:0000259" key="2">
    <source>
        <dbReference type="PROSITE" id="PS50891"/>
    </source>
</evidence>
<dbReference type="PANTHER" id="PTHR31301:SF19">
    <property type="entry name" value="LOB DOMAIN-CONTAINING PROTEIN 2"/>
    <property type="match status" value="1"/>
</dbReference>
<accession>A0A2G5CV04</accession>
<dbReference type="PANTHER" id="PTHR31301">
    <property type="entry name" value="LOB DOMAIN-CONTAINING PROTEIN 4-RELATED"/>
    <property type="match status" value="1"/>
</dbReference>
<evidence type="ECO:0000256" key="1">
    <source>
        <dbReference type="ARBA" id="ARBA00005474"/>
    </source>
</evidence>
<dbReference type="Proteomes" id="UP000230069">
    <property type="component" value="Unassembled WGS sequence"/>
</dbReference>
<proteinExistence type="inferred from homology"/>
<dbReference type="EMBL" id="KZ305053">
    <property type="protein sequence ID" value="PIA35040.1"/>
    <property type="molecule type" value="Genomic_DNA"/>
</dbReference>
<comment type="similarity">
    <text evidence="1">Belongs to the LOB domain-containing protein family.</text>
</comment>
<gene>
    <name evidence="3" type="ORF">AQUCO_03600001v1</name>
</gene>
<keyword evidence="4" id="KW-1185">Reference proteome</keyword>
<name>A0A2G5CV04_AQUCA</name>
<dbReference type="InParanoid" id="A0A2G5CV04"/>
<dbReference type="OrthoDB" id="913402at2759"/>
<feature type="domain" description="LOB" evidence="2">
    <location>
        <begin position="11"/>
        <end position="113"/>
    </location>
</feature>
<organism evidence="3 4">
    <name type="scientific">Aquilegia coerulea</name>
    <name type="common">Rocky mountain columbine</name>
    <dbReference type="NCBI Taxonomy" id="218851"/>
    <lineage>
        <taxon>Eukaryota</taxon>
        <taxon>Viridiplantae</taxon>
        <taxon>Streptophyta</taxon>
        <taxon>Embryophyta</taxon>
        <taxon>Tracheophyta</taxon>
        <taxon>Spermatophyta</taxon>
        <taxon>Magnoliopsida</taxon>
        <taxon>Ranunculales</taxon>
        <taxon>Ranunculaceae</taxon>
        <taxon>Thalictroideae</taxon>
        <taxon>Aquilegia</taxon>
    </lineage>
</organism>